<accession>A0A197JPI2</accession>
<feature type="transmembrane region" description="Helical" evidence="2">
    <location>
        <begin position="76"/>
        <end position="95"/>
    </location>
</feature>
<sequence length="153" mass="17447">MVHNFVCDDFAYEIIPITLLNETDRTAEPDFKITCQSDDCWLSFIILLLFLLGCSYLFVINNPDFIENLKQRMSSIYAWITTVLCNIFIPIRNLFIRRNPAKYWPLPTSQTSEETARGSALLPFHTTRASSVDDPPSYSGDGASETTTVHEQN</sequence>
<name>A0A197JPI2_9FUNG</name>
<dbReference type="Proteomes" id="UP000078512">
    <property type="component" value="Unassembled WGS sequence"/>
</dbReference>
<keyword evidence="2" id="KW-1133">Transmembrane helix</keyword>
<keyword evidence="2" id="KW-0472">Membrane</keyword>
<feature type="transmembrane region" description="Helical" evidence="2">
    <location>
        <begin position="40"/>
        <end position="60"/>
    </location>
</feature>
<evidence type="ECO:0000313" key="4">
    <source>
        <dbReference type="Proteomes" id="UP000078512"/>
    </source>
</evidence>
<feature type="region of interest" description="Disordered" evidence="1">
    <location>
        <begin position="127"/>
        <end position="153"/>
    </location>
</feature>
<feature type="compositionally biased region" description="Polar residues" evidence="1">
    <location>
        <begin position="144"/>
        <end position="153"/>
    </location>
</feature>
<organism evidence="3 4">
    <name type="scientific">Linnemannia elongata AG-77</name>
    <dbReference type="NCBI Taxonomy" id="1314771"/>
    <lineage>
        <taxon>Eukaryota</taxon>
        <taxon>Fungi</taxon>
        <taxon>Fungi incertae sedis</taxon>
        <taxon>Mucoromycota</taxon>
        <taxon>Mortierellomycotina</taxon>
        <taxon>Mortierellomycetes</taxon>
        <taxon>Mortierellales</taxon>
        <taxon>Mortierellaceae</taxon>
        <taxon>Linnemannia</taxon>
    </lineage>
</organism>
<keyword evidence="4" id="KW-1185">Reference proteome</keyword>
<evidence type="ECO:0000313" key="3">
    <source>
        <dbReference type="EMBL" id="OAQ27162.1"/>
    </source>
</evidence>
<keyword evidence="2" id="KW-0812">Transmembrane</keyword>
<protein>
    <submittedName>
        <fullName evidence="3">Uncharacterized protein</fullName>
    </submittedName>
</protein>
<dbReference type="AlphaFoldDB" id="A0A197JPI2"/>
<proteinExistence type="predicted"/>
<evidence type="ECO:0000256" key="1">
    <source>
        <dbReference type="SAM" id="MobiDB-lite"/>
    </source>
</evidence>
<reference evidence="3 4" key="1">
    <citation type="submission" date="2016-05" db="EMBL/GenBank/DDBJ databases">
        <title>Genome sequencing reveals origins of a unique bacterial endosymbiosis in the earliest lineages of terrestrial Fungi.</title>
        <authorList>
            <consortium name="DOE Joint Genome Institute"/>
            <person name="Uehling J."/>
            <person name="Gryganskyi A."/>
            <person name="Hameed K."/>
            <person name="Tschaplinski T."/>
            <person name="Misztal P."/>
            <person name="Wu S."/>
            <person name="Desiro A."/>
            <person name="Vande Pol N."/>
            <person name="Du Z.-Y."/>
            <person name="Zienkiewicz A."/>
            <person name="Zienkiewicz K."/>
            <person name="Morin E."/>
            <person name="Tisserant E."/>
            <person name="Splivallo R."/>
            <person name="Hainaut M."/>
            <person name="Henrissat B."/>
            <person name="Ohm R."/>
            <person name="Kuo A."/>
            <person name="Yan J."/>
            <person name="Lipzen A."/>
            <person name="Nolan M."/>
            <person name="Labutti K."/>
            <person name="Barry K."/>
            <person name="Goldstein A."/>
            <person name="Labbe J."/>
            <person name="Schadt C."/>
            <person name="Tuskan G."/>
            <person name="Grigoriev I."/>
            <person name="Martin F."/>
            <person name="Vilgalys R."/>
            <person name="Bonito G."/>
        </authorList>
    </citation>
    <scope>NUCLEOTIDE SEQUENCE [LARGE SCALE GENOMIC DNA]</scope>
    <source>
        <strain evidence="3 4">AG-77</strain>
    </source>
</reference>
<dbReference type="EMBL" id="KV442059">
    <property type="protein sequence ID" value="OAQ27162.1"/>
    <property type="molecule type" value="Genomic_DNA"/>
</dbReference>
<dbReference type="OrthoDB" id="2479615at2759"/>
<evidence type="ECO:0000256" key="2">
    <source>
        <dbReference type="SAM" id="Phobius"/>
    </source>
</evidence>
<gene>
    <name evidence="3" type="ORF">K457DRAFT_21385</name>
</gene>